<evidence type="ECO:0000256" key="3">
    <source>
        <dbReference type="ARBA" id="ARBA00022837"/>
    </source>
</evidence>
<reference evidence="7 8" key="1">
    <citation type="journal article" date="2007" name="Appl. Environ. Microbiol.">
        <title>Isolation of key methanogens for global methane emission from rice paddy fields: a novel isolate affiliated with the clone cluster rice cluster I.</title>
        <authorList>
            <person name="Sakai S."/>
            <person name="Imachi H."/>
            <person name="Sekiguchi Y."/>
            <person name="Ohashi A."/>
            <person name="Harada H."/>
            <person name="Kamagata Y."/>
        </authorList>
    </citation>
    <scope>NUCLEOTIDE SEQUENCE [LARGE SCALE GENOMIC DNA]</scope>
    <source>
        <strain evidence="8">DSM 17711 / JCM 13418 / NBRC 101707 / SANAE</strain>
    </source>
</reference>
<evidence type="ECO:0000313" key="8">
    <source>
        <dbReference type="Proteomes" id="UP000001882"/>
    </source>
</evidence>
<dbReference type="InterPro" id="IPR003644">
    <property type="entry name" value="Calx_beta"/>
</dbReference>
<keyword evidence="4" id="KW-0813">Transport</keyword>
<dbReference type="GO" id="GO:0007154">
    <property type="term" value="P:cell communication"/>
    <property type="evidence" value="ECO:0007669"/>
    <property type="project" value="InterPro"/>
</dbReference>
<dbReference type="SMART" id="SM00237">
    <property type="entry name" value="Calx_beta"/>
    <property type="match status" value="2"/>
</dbReference>
<dbReference type="PANTHER" id="PTHR11878">
    <property type="entry name" value="SODIUM/CALCIUM EXCHANGER"/>
    <property type="match status" value="1"/>
</dbReference>
<dbReference type="InterPro" id="IPR038081">
    <property type="entry name" value="CalX-like_sf"/>
</dbReference>
<dbReference type="SUPFAM" id="SSF141072">
    <property type="entry name" value="CalX-like"/>
    <property type="match status" value="2"/>
</dbReference>
<dbReference type="KEGG" id="mpd:MCP_2798"/>
<dbReference type="InterPro" id="IPR051171">
    <property type="entry name" value="CaCA"/>
</dbReference>
<keyword evidence="5" id="KW-0472">Membrane</keyword>
<dbReference type="AlphaFoldDB" id="D1Z2E8"/>
<reference evidence="8" key="3">
    <citation type="journal article" date="2011" name="PLoS ONE">
        <title>Genome sequence of a mesophilic hydrogenotrophic methanogen Methanocella paludicola, the first cultivated representative of the order Methanocellales.</title>
        <authorList>
            <person name="Sakai S."/>
            <person name="Takaki Y."/>
            <person name="Shimamura S."/>
            <person name="Sekine M."/>
            <person name="Tajima T."/>
            <person name="Kosugi H."/>
            <person name="Ichikawa N."/>
            <person name="Tasumi E."/>
            <person name="Hiraki A.T."/>
            <person name="Shimizu A."/>
            <person name="Kato Y."/>
            <person name="Nishiko R."/>
            <person name="Mori K."/>
            <person name="Fujita N."/>
            <person name="Imachi H."/>
            <person name="Takai K."/>
        </authorList>
    </citation>
    <scope>NUCLEOTIDE SEQUENCE [LARGE SCALE GENOMIC DNA]</scope>
    <source>
        <strain evidence="8">DSM 17711 / JCM 13418 / NBRC 101707 / SANAE</strain>
    </source>
</reference>
<dbReference type="Proteomes" id="UP000001882">
    <property type="component" value="Chromosome"/>
</dbReference>
<feature type="domain" description="Calx-beta" evidence="6">
    <location>
        <begin position="215"/>
        <end position="320"/>
    </location>
</feature>
<keyword evidence="1" id="KW-0732">Signal</keyword>
<dbReference type="Pfam" id="PF03160">
    <property type="entry name" value="Calx-beta"/>
    <property type="match status" value="2"/>
</dbReference>
<keyword evidence="3" id="KW-0106">Calcium</keyword>
<evidence type="ECO:0000259" key="6">
    <source>
        <dbReference type="SMART" id="SM00237"/>
    </source>
</evidence>
<keyword evidence="8" id="KW-1185">Reference proteome</keyword>
<keyword evidence="4" id="KW-0406">Ion transport</keyword>
<reference evidence="7 8" key="2">
    <citation type="journal article" date="2008" name="Int. J. Syst. Evol. Microbiol.">
        <title>Methanocella paludicola gen. nov., sp. nov., a methane-producing archaeon, the first isolate of the lineage 'Rice Cluster I', and proposal of the new archaeal order Methanocellales ord. nov.</title>
        <authorList>
            <person name="Sakai S."/>
            <person name="Imachi H."/>
            <person name="Hanada S."/>
            <person name="Ohashi A."/>
            <person name="Harada H."/>
            <person name="Kamagata Y."/>
        </authorList>
    </citation>
    <scope>NUCLEOTIDE SEQUENCE [LARGE SCALE GENOMIC DNA]</scope>
    <source>
        <strain evidence="8">DSM 17711 / JCM 13418 / NBRC 101707 / SANAE</strain>
    </source>
</reference>
<dbReference type="STRING" id="304371.MCP_2798"/>
<evidence type="ECO:0000256" key="1">
    <source>
        <dbReference type="ARBA" id="ARBA00022729"/>
    </source>
</evidence>
<sequence length="636" mass="68090">MVDIKIPINKTSSINKIDSNSKQSVNFAAKFPAIVAVLLMSGIIPIMALFLIAVVPASALVDTSGMDVVYSDSFDNEANWNKGGGWQFITNGSTPNLWGTGNIAYINAGDGKYNKPQTLKTVSNIDLSEYKTVLLQFNTDVSCVKRVNQRSYVIVTNETGYSYYVWSKCKSSYDGIVQIDISKLVAGNKSISLTFQYQSNKKNSNCWWEVDDVMVFGNKSDVAPWSTLYLDASSYTVDENAGTLTFNILRGGDTTGTVGVNYTTDNSTAQPGVNYGILGDPDEYTRTVSFAPGVTSQPVTIPILADGVVTPDLTFNVSLDTPTGNAALADPNIAKVTIQDMDTYTTLAVLQFDSATYSVAEDGGHVTLNVTRTVNINGTVTVSYSTANGTALAGVNFGTAGDGSDVTDTLTFNSGDTTKQITIPILPDGVYTPDLSFTVELSGNSSNSNLEAPSTATVTITNVDPYVINLEQGWNLISFPVVNTTLKASDLAGTGVYIVASYNKDTGDYDAYNTVSSPSEYDITMSTDIGYFVYCTAETSISVYGPSPSDRSISINPGWNLIGWSSFTSSTAKAVCAQPSLTGVQIIAKYNLTTGDYDAFAEGSSPDEYDFTVHDGAGYFLYTTSAAPQMLYYEVI</sequence>
<name>D1Z2E8_METPS</name>
<dbReference type="GO" id="GO:0030001">
    <property type="term" value="P:metal ion transport"/>
    <property type="evidence" value="ECO:0007669"/>
    <property type="project" value="TreeGrafter"/>
</dbReference>
<keyword evidence="2" id="KW-0677">Repeat</keyword>
<evidence type="ECO:0000256" key="5">
    <source>
        <dbReference type="SAM" id="Phobius"/>
    </source>
</evidence>
<dbReference type="Gene3D" id="2.60.40.2030">
    <property type="match status" value="2"/>
</dbReference>
<accession>D1Z2E8</accession>
<dbReference type="PANTHER" id="PTHR11878:SF70">
    <property type="entry name" value="CALX-BETA DOMAIN-CONTAINING PROTEIN"/>
    <property type="match status" value="1"/>
</dbReference>
<dbReference type="eggNOG" id="arCOG06738">
    <property type="taxonomic scope" value="Archaea"/>
</dbReference>
<proteinExistence type="predicted"/>
<organism evidence="7 8">
    <name type="scientific">Methanocella paludicola (strain DSM 17711 / JCM 13418 / NBRC 101707 / SANAE)</name>
    <dbReference type="NCBI Taxonomy" id="304371"/>
    <lineage>
        <taxon>Archaea</taxon>
        <taxon>Methanobacteriati</taxon>
        <taxon>Methanobacteriota</taxon>
        <taxon>Stenosarchaea group</taxon>
        <taxon>Methanomicrobia</taxon>
        <taxon>Methanocellales</taxon>
        <taxon>Methanocellaceae</taxon>
        <taxon>Methanocella</taxon>
    </lineage>
</organism>
<keyword evidence="5" id="KW-0812">Transmembrane</keyword>
<protein>
    <recommendedName>
        <fullName evidence="6">Calx-beta domain-containing protein</fullName>
    </recommendedName>
</protein>
<evidence type="ECO:0000256" key="4">
    <source>
        <dbReference type="ARBA" id="ARBA00023065"/>
    </source>
</evidence>
<keyword evidence="5" id="KW-1133">Transmembrane helix</keyword>
<dbReference type="EMBL" id="AP011532">
    <property type="protein sequence ID" value="BAI62870.1"/>
    <property type="molecule type" value="Genomic_DNA"/>
</dbReference>
<dbReference type="GO" id="GO:0016020">
    <property type="term" value="C:membrane"/>
    <property type="evidence" value="ECO:0007669"/>
    <property type="project" value="InterPro"/>
</dbReference>
<dbReference type="InParanoid" id="D1Z2E8"/>
<dbReference type="SMR" id="D1Z2E8"/>
<feature type="domain" description="Calx-beta" evidence="6">
    <location>
        <begin position="334"/>
        <end position="442"/>
    </location>
</feature>
<evidence type="ECO:0000256" key="2">
    <source>
        <dbReference type="ARBA" id="ARBA00022737"/>
    </source>
</evidence>
<feature type="transmembrane region" description="Helical" evidence="5">
    <location>
        <begin position="31"/>
        <end position="55"/>
    </location>
</feature>
<evidence type="ECO:0000313" key="7">
    <source>
        <dbReference type="EMBL" id="BAI62870.1"/>
    </source>
</evidence>
<gene>
    <name evidence="7" type="ordered locus">MCP_2798</name>
</gene>